<dbReference type="GO" id="GO:0015562">
    <property type="term" value="F:efflux transmembrane transporter activity"/>
    <property type="evidence" value="ECO:0007669"/>
    <property type="project" value="InterPro"/>
</dbReference>
<keyword evidence="5" id="KW-0812">Transmembrane</keyword>
<dbReference type="GO" id="GO:1990281">
    <property type="term" value="C:efflux pump complex"/>
    <property type="evidence" value="ECO:0007669"/>
    <property type="project" value="TreeGrafter"/>
</dbReference>
<evidence type="ECO:0000256" key="2">
    <source>
        <dbReference type="ARBA" id="ARBA00007613"/>
    </source>
</evidence>
<dbReference type="InterPro" id="IPR051906">
    <property type="entry name" value="TolC-like"/>
</dbReference>
<reference evidence="8 9" key="1">
    <citation type="submission" date="2019-12" db="EMBL/GenBank/DDBJ databases">
        <title>Genomic-based taxomic classification of the family Erythrobacteraceae.</title>
        <authorList>
            <person name="Xu L."/>
        </authorList>
    </citation>
    <scope>NUCLEOTIDE SEQUENCE [LARGE SCALE GENOMIC DNA]</scope>
    <source>
        <strain evidence="8 9">KCTC 52763</strain>
    </source>
</reference>
<evidence type="ECO:0000256" key="4">
    <source>
        <dbReference type="ARBA" id="ARBA00022452"/>
    </source>
</evidence>
<dbReference type="Gene3D" id="1.20.1600.10">
    <property type="entry name" value="Outer membrane efflux proteins (OEP)"/>
    <property type="match status" value="1"/>
</dbReference>
<accession>A0A844ZSK2</accession>
<keyword evidence="9" id="KW-1185">Reference proteome</keyword>
<comment type="caution">
    <text evidence="8">The sequence shown here is derived from an EMBL/GenBank/DDBJ whole genome shotgun (WGS) entry which is preliminary data.</text>
</comment>
<evidence type="ECO:0000256" key="5">
    <source>
        <dbReference type="ARBA" id="ARBA00022692"/>
    </source>
</evidence>
<dbReference type="Pfam" id="PF02321">
    <property type="entry name" value="OEP"/>
    <property type="match status" value="2"/>
</dbReference>
<dbReference type="PANTHER" id="PTHR30026">
    <property type="entry name" value="OUTER MEMBRANE PROTEIN TOLC"/>
    <property type="match status" value="1"/>
</dbReference>
<dbReference type="EMBL" id="WTYX01000001">
    <property type="protein sequence ID" value="MXO90853.1"/>
    <property type="molecule type" value="Genomic_DNA"/>
</dbReference>
<comment type="similarity">
    <text evidence="2">Belongs to the outer membrane factor (OMF) (TC 1.B.17) family.</text>
</comment>
<gene>
    <name evidence="8" type="ORF">GRI41_08475</name>
</gene>
<keyword evidence="7" id="KW-0998">Cell outer membrane</keyword>
<dbReference type="GO" id="GO:0015288">
    <property type="term" value="F:porin activity"/>
    <property type="evidence" value="ECO:0007669"/>
    <property type="project" value="TreeGrafter"/>
</dbReference>
<evidence type="ECO:0008006" key="10">
    <source>
        <dbReference type="Google" id="ProtNLM"/>
    </source>
</evidence>
<organism evidence="8 9">
    <name type="scientific">Pontixanthobacter aquaemixtae</name>
    <dbReference type="NCBI Taxonomy" id="1958940"/>
    <lineage>
        <taxon>Bacteria</taxon>
        <taxon>Pseudomonadati</taxon>
        <taxon>Pseudomonadota</taxon>
        <taxon>Alphaproteobacteria</taxon>
        <taxon>Sphingomonadales</taxon>
        <taxon>Erythrobacteraceae</taxon>
        <taxon>Pontixanthobacter</taxon>
    </lineage>
</organism>
<name>A0A844ZSK2_9SPHN</name>
<evidence type="ECO:0000313" key="9">
    <source>
        <dbReference type="Proteomes" id="UP000442714"/>
    </source>
</evidence>
<proteinExistence type="inferred from homology"/>
<dbReference type="InterPro" id="IPR003423">
    <property type="entry name" value="OMP_efflux"/>
</dbReference>
<sequence length="486" mass="52483">MCRTPRFQRSQWHNAEGMSRFGNSGRNLMSVSNSLRNKHRWRLTASFLVAGLTLATPAIPQTIDETPAEPVAKEAATYGPPADETAAIVPITPIAIPKPLDRAAALASQTHPLVESAEAEADALAAEYRGAKWQRYPNISVEALAATSGSALADEDGLALNLALEQPIWSGGRISGEIARARATMRSGEDRVDEAQRQIVLDVISAYYGYVQADERFAVLQESLRQHQELLAAIGRRVDQEVSPLADLTLGRSRTAQVEIDLALNEETRESARIRLYELTGGVAIDPAIPPPGVEELLPSEEVALIEAMACDPTLAALTSQITAAEAQRDIAKAQLLPQLLLQLSQNEITGARAAFVLRMQLGNGGAQLAAIDSTDARVTRALAEFGQAHRRVREELRRDYVLLKAAKARLAAGTQATGAADDIVGSYRRQFIAGRRSWLDVMNAVREAASARLSESDARVLAATATARIYARTCRWQPSGADTGQ</sequence>
<comment type="subcellular location">
    <subcellularLocation>
        <location evidence="1">Cell outer membrane</location>
    </subcellularLocation>
</comment>
<keyword evidence="4" id="KW-1134">Transmembrane beta strand</keyword>
<dbReference type="AlphaFoldDB" id="A0A844ZSK2"/>
<evidence type="ECO:0000256" key="7">
    <source>
        <dbReference type="ARBA" id="ARBA00023237"/>
    </source>
</evidence>
<dbReference type="Proteomes" id="UP000442714">
    <property type="component" value="Unassembled WGS sequence"/>
</dbReference>
<dbReference type="PANTHER" id="PTHR30026:SF22">
    <property type="entry name" value="OUTER MEMBRANE EFFLUX PROTEIN"/>
    <property type="match status" value="1"/>
</dbReference>
<evidence type="ECO:0000313" key="8">
    <source>
        <dbReference type="EMBL" id="MXO90853.1"/>
    </source>
</evidence>
<evidence type="ECO:0000256" key="6">
    <source>
        <dbReference type="ARBA" id="ARBA00023136"/>
    </source>
</evidence>
<evidence type="ECO:0000256" key="1">
    <source>
        <dbReference type="ARBA" id="ARBA00004442"/>
    </source>
</evidence>
<keyword evidence="3" id="KW-0813">Transport</keyword>
<evidence type="ECO:0000256" key="3">
    <source>
        <dbReference type="ARBA" id="ARBA00022448"/>
    </source>
</evidence>
<dbReference type="GO" id="GO:0009279">
    <property type="term" value="C:cell outer membrane"/>
    <property type="evidence" value="ECO:0007669"/>
    <property type="project" value="UniProtKB-SubCell"/>
</dbReference>
<keyword evidence="6" id="KW-0472">Membrane</keyword>
<protein>
    <recommendedName>
        <fullName evidence="10">TolC family protein</fullName>
    </recommendedName>
</protein>
<dbReference type="SUPFAM" id="SSF56954">
    <property type="entry name" value="Outer membrane efflux proteins (OEP)"/>
    <property type="match status" value="1"/>
</dbReference>